<dbReference type="AlphaFoldDB" id="A0A317WC27"/>
<accession>A0A317WC27</accession>
<keyword evidence="1" id="KW-0732">Signal</keyword>
<evidence type="ECO:0000313" key="3">
    <source>
        <dbReference type="Proteomes" id="UP000246702"/>
    </source>
</evidence>
<proteinExistence type="predicted"/>
<evidence type="ECO:0000256" key="1">
    <source>
        <dbReference type="SAM" id="SignalP"/>
    </source>
</evidence>
<keyword evidence="3" id="KW-1185">Reference proteome</keyword>
<dbReference type="Proteomes" id="UP000246702">
    <property type="component" value="Unassembled WGS sequence"/>
</dbReference>
<reference evidence="2 3" key="1">
    <citation type="submission" date="2016-12" db="EMBL/GenBank/DDBJ databases">
        <title>The genomes of Aspergillus section Nigri reveals drivers in fungal speciation.</title>
        <authorList>
            <consortium name="DOE Joint Genome Institute"/>
            <person name="Vesth T.C."/>
            <person name="Nybo J."/>
            <person name="Theobald S."/>
            <person name="Brandl J."/>
            <person name="Frisvad J.C."/>
            <person name="Nielsen K.F."/>
            <person name="Lyhne E.K."/>
            <person name="Kogle M.E."/>
            <person name="Kuo A."/>
            <person name="Riley R."/>
            <person name="Clum A."/>
            <person name="Nolan M."/>
            <person name="Lipzen A."/>
            <person name="Salamov A."/>
            <person name="Henrissat B."/>
            <person name="Wiebenga A."/>
            <person name="De Vries R.P."/>
            <person name="Grigoriev I.V."/>
            <person name="Mortensen U.H."/>
            <person name="Andersen M.R."/>
            <person name="Baker S.E."/>
        </authorList>
    </citation>
    <scope>NUCLEOTIDE SEQUENCE [LARGE SCALE GENOMIC DNA]</scope>
    <source>
        <strain evidence="2 3">CBS 115572</strain>
    </source>
</reference>
<name>A0A317WC27_9EURO</name>
<gene>
    <name evidence="2" type="ORF">BO94DRAFT_536451</name>
</gene>
<comment type="caution">
    <text evidence="2">The sequence shown here is derived from an EMBL/GenBank/DDBJ whole genome shotgun (WGS) entry which is preliminary data.</text>
</comment>
<protein>
    <submittedName>
        <fullName evidence="2">Uncharacterized protein</fullName>
    </submittedName>
</protein>
<sequence>MAWTVIPMIICRPAFMLMGWLLGPESRRLLHDASSHPPPIRVSPGEFLAIPDRSQPLLSSQRRD</sequence>
<evidence type="ECO:0000313" key="2">
    <source>
        <dbReference type="EMBL" id="PWY83769.1"/>
    </source>
</evidence>
<feature type="signal peptide" evidence="1">
    <location>
        <begin position="1"/>
        <end position="16"/>
    </location>
</feature>
<feature type="chain" id="PRO_5016233955" evidence="1">
    <location>
        <begin position="17"/>
        <end position="64"/>
    </location>
</feature>
<dbReference type="EMBL" id="MSFK01000018">
    <property type="protein sequence ID" value="PWY83769.1"/>
    <property type="molecule type" value="Genomic_DNA"/>
</dbReference>
<dbReference type="GeneID" id="37114164"/>
<dbReference type="RefSeq" id="XP_025466237.1">
    <property type="nucleotide sequence ID" value="XM_025612021.1"/>
</dbReference>
<organism evidence="2 3">
    <name type="scientific">Aspergillus sclerotioniger CBS 115572</name>
    <dbReference type="NCBI Taxonomy" id="1450535"/>
    <lineage>
        <taxon>Eukaryota</taxon>
        <taxon>Fungi</taxon>
        <taxon>Dikarya</taxon>
        <taxon>Ascomycota</taxon>
        <taxon>Pezizomycotina</taxon>
        <taxon>Eurotiomycetes</taxon>
        <taxon>Eurotiomycetidae</taxon>
        <taxon>Eurotiales</taxon>
        <taxon>Aspergillaceae</taxon>
        <taxon>Aspergillus</taxon>
        <taxon>Aspergillus subgen. Circumdati</taxon>
    </lineage>
</organism>